<evidence type="ECO:0000313" key="1">
    <source>
        <dbReference type="EMBL" id="MBD5779098.1"/>
    </source>
</evidence>
<dbReference type="AlphaFoldDB" id="A0A927IGW4"/>
<comment type="caution">
    <text evidence="1">The sequence shown here is derived from an EMBL/GenBank/DDBJ whole genome shotgun (WGS) entry which is preliminary data.</text>
</comment>
<dbReference type="EMBL" id="JACYFG010000007">
    <property type="protein sequence ID" value="MBD5779098.1"/>
    <property type="molecule type" value="Genomic_DNA"/>
</dbReference>
<dbReference type="Pfam" id="PF14561">
    <property type="entry name" value="TPR_20"/>
    <property type="match status" value="1"/>
</dbReference>
<organism evidence="1 2">
    <name type="scientific">Pelagicoccus enzymogenes</name>
    <dbReference type="NCBI Taxonomy" id="2773457"/>
    <lineage>
        <taxon>Bacteria</taxon>
        <taxon>Pseudomonadati</taxon>
        <taxon>Verrucomicrobiota</taxon>
        <taxon>Opitutia</taxon>
        <taxon>Puniceicoccales</taxon>
        <taxon>Pelagicoccaceae</taxon>
        <taxon>Pelagicoccus</taxon>
    </lineage>
</organism>
<sequence>MKTERFQNLVSKNPNNELFRFSLAQALIEEERHEEAIEQLDFCIQKKEDWMMAEILKGKSLLALSRPADAKPTLERALHLAVEQHHEAPEAEIRKLLETL</sequence>
<dbReference type="Proteomes" id="UP000622317">
    <property type="component" value="Unassembled WGS sequence"/>
</dbReference>
<evidence type="ECO:0000313" key="2">
    <source>
        <dbReference type="Proteomes" id="UP000622317"/>
    </source>
</evidence>
<dbReference type="Gene3D" id="1.25.40.10">
    <property type="entry name" value="Tetratricopeptide repeat domain"/>
    <property type="match status" value="1"/>
</dbReference>
<dbReference type="SUPFAM" id="SSF48452">
    <property type="entry name" value="TPR-like"/>
    <property type="match status" value="1"/>
</dbReference>
<name>A0A927IGW4_9BACT</name>
<protein>
    <submittedName>
        <fullName evidence="1">Tetratricopeptide repeat protein</fullName>
    </submittedName>
</protein>
<accession>A0A927IGW4</accession>
<proteinExistence type="predicted"/>
<reference evidence="1" key="1">
    <citation type="submission" date="2020-09" db="EMBL/GenBank/DDBJ databases">
        <title>Pelagicoccus enzymogenes sp. nov. with an EPS production, isolated from marine sediment.</title>
        <authorList>
            <person name="Feng X."/>
        </authorList>
    </citation>
    <scope>NUCLEOTIDE SEQUENCE</scope>
    <source>
        <strain evidence="1">NFK12</strain>
    </source>
</reference>
<dbReference type="InterPro" id="IPR011990">
    <property type="entry name" value="TPR-like_helical_dom_sf"/>
</dbReference>
<keyword evidence="2" id="KW-1185">Reference proteome</keyword>
<gene>
    <name evidence="1" type="ORF">IEN85_06305</name>
</gene>
<dbReference type="RefSeq" id="WP_191616238.1">
    <property type="nucleotide sequence ID" value="NZ_JACYFG010000007.1"/>
</dbReference>